<keyword evidence="2" id="KW-0479">Metal-binding</keyword>
<organism evidence="6 7">
    <name type="scientific">Galdieria yellowstonensis</name>
    <dbReference type="NCBI Taxonomy" id="3028027"/>
    <lineage>
        <taxon>Eukaryota</taxon>
        <taxon>Rhodophyta</taxon>
        <taxon>Bangiophyceae</taxon>
        <taxon>Galdieriales</taxon>
        <taxon>Galdieriaceae</taxon>
        <taxon>Galdieria</taxon>
    </lineage>
</organism>
<dbReference type="PANTHER" id="PTHR43616:SF5">
    <property type="entry name" value="GLYCEROL DEHYDROGENASE 1"/>
    <property type="match status" value="1"/>
</dbReference>
<dbReference type="InterPro" id="IPR016205">
    <property type="entry name" value="Glycerol_DH"/>
</dbReference>
<proteinExistence type="inferred from homology"/>
<dbReference type="SUPFAM" id="SSF56796">
    <property type="entry name" value="Dehydroquinate synthase-like"/>
    <property type="match status" value="1"/>
</dbReference>
<evidence type="ECO:0000256" key="3">
    <source>
        <dbReference type="ARBA" id="ARBA00023002"/>
    </source>
</evidence>
<keyword evidence="7" id="KW-1185">Reference proteome</keyword>
<feature type="domain" description="Alcohol dehydrogenase iron-type/glycerol dehydrogenase GldA" evidence="5">
    <location>
        <begin position="27"/>
        <end position="178"/>
    </location>
</feature>
<keyword evidence="4" id="KW-0520">NAD</keyword>
<dbReference type="GO" id="GO:0016614">
    <property type="term" value="F:oxidoreductase activity, acting on CH-OH group of donors"/>
    <property type="evidence" value="ECO:0007669"/>
    <property type="project" value="InterPro"/>
</dbReference>
<dbReference type="Gene3D" id="1.20.1090.10">
    <property type="entry name" value="Dehydroquinate synthase-like - alpha domain"/>
    <property type="match status" value="1"/>
</dbReference>
<keyword evidence="3" id="KW-0560">Oxidoreductase</keyword>
<comment type="caution">
    <text evidence="6">The sequence shown here is derived from an EMBL/GenBank/DDBJ whole genome shotgun (WGS) entry which is preliminary data.</text>
</comment>
<comment type="similarity">
    <text evidence="1">Belongs to the iron-containing alcohol dehydrogenase family.</text>
</comment>
<dbReference type="InterPro" id="IPR018211">
    <property type="entry name" value="ADH_Fe_CS"/>
</dbReference>
<gene>
    <name evidence="6" type="ORF">GAYE_SCF31G4902</name>
</gene>
<dbReference type="PROSITE" id="PS00060">
    <property type="entry name" value="ADH_IRON_2"/>
    <property type="match status" value="1"/>
</dbReference>
<dbReference type="CDD" id="cd08170">
    <property type="entry name" value="GlyDH"/>
    <property type="match status" value="1"/>
</dbReference>
<dbReference type="EMBL" id="JANCYU010000046">
    <property type="protein sequence ID" value="KAK4526981.1"/>
    <property type="molecule type" value="Genomic_DNA"/>
</dbReference>
<dbReference type="Proteomes" id="UP001300502">
    <property type="component" value="Unassembled WGS sequence"/>
</dbReference>
<evidence type="ECO:0000256" key="2">
    <source>
        <dbReference type="ARBA" id="ARBA00022723"/>
    </source>
</evidence>
<sequence length="397" mass="43755">MDSGARYAKYNPMQEFASLGHKIFGAPQKYIQAPYLIQDIGRYLCLLQVKHIILVRDPQLSIFTHVRDSILQHGAAKKVDDYTFDGECSWKQVQLIVHAVQSSSSFIAAESCLVAVGGGKTLDLGKAIANKLHISLAMVPTLASTDAPCSALSVMYTPEGDFEEYAFYPLNPTFVFVDSAIIAKAPSRFLASGIGDAMATFYEADVCFHNPKATNCQGGRPTISSYSLAELCKNILYQHGLDALKDVKNGQLSDSVELVIEANTLLSGLGFESGGLAAAHAIHNGLTVHPSTHHKMHGEKVAFGVICQLCMQGKMEECQKVAKFFYDCRLPITLTDLHLEEDDRQGLEKIAQRACQPGETIHNHDFLVVPEKVYRCMLEAHRLGMQVIRRFSSEQEQ</sequence>
<evidence type="ECO:0000313" key="6">
    <source>
        <dbReference type="EMBL" id="KAK4526981.1"/>
    </source>
</evidence>
<dbReference type="Gene3D" id="3.40.50.1970">
    <property type="match status" value="1"/>
</dbReference>
<evidence type="ECO:0000313" key="7">
    <source>
        <dbReference type="Proteomes" id="UP001300502"/>
    </source>
</evidence>
<reference evidence="6 7" key="1">
    <citation type="submission" date="2022-07" db="EMBL/GenBank/DDBJ databases">
        <title>Genome-wide signatures of adaptation to extreme environments.</title>
        <authorList>
            <person name="Cho C.H."/>
            <person name="Yoon H.S."/>
        </authorList>
    </citation>
    <scope>NUCLEOTIDE SEQUENCE [LARGE SCALE GENOMIC DNA]</scope>
    <source>
        <strain evidence="6 7">108.79 E11</strain>
    </source>
</reference>
<accession>A0AAV9IIC3</accession>
<dbReference type="GO" id="GO:0046872">
    <property type="term" value="F:metal ion binding"/>
    <property type="evidence" value="ECO:0007669"/>
    <property type="project" value="UniProtKB-KW"/>
</dbReference>
<dbReference type="AlphaFoldDB" id="A0AAV9IIC3"/>
<protein>
    <recommendedName>
        <fullName evidence="5">Alcohol dehydrogenase iron-type/glycerol dehydrogenase GldA domain-containing protein</fullName>
    </recommendedName>
</protein>
<dbReference type="PANTHER" id="PTHR43616">
    <property type="entry name" value="GLYCEROL DEHYDROGENASE"/>
    <property type="match status" value="1"/>
</dbReference>
<evidence type="ECO:0000256" key="1">
    <source>
        <dbReference type="ARBA" id="ARBA00007358"/>
    </source>
</evidence>
<evidence type="ECO:0000256" key="4">
    <source>
        <dbReference type="ARBA" id="ARBA00023027"/>
    </source>
</evidence>
<name>A0AAV9IIC3_9RHOD</name>
<dbReference type="NCBIfam" id="NF006941">
    <property type="entry name" value="PRK09423.1"/>
    <property type="match status" value="1"/>
</dbReference>
<dbReference type="Pfam" id="PF00465">
    <property type="entry name" value="Fe-ADH"/>
    <property type="match status" value="1"/>
</dbReference>
<evidence type="ECO:0000259" key="5">
    <source>
        <dbReference type="Pfam" id="PF00465"/>
    </source>
</evidence>
<dbReference type="PROSITE" id="PS00913">
    <property type="entry name" value="ADH_IRON_1"/>
    <property type="match status" value="1"/>
</dbReference>
<dbReference type="PIRSF" id="PIRSF000112">
    <property type="entry name" value="Glycerol_dehydrogenase"/>
    <property type="match status" value="1"/>
</dbReference>
<dbReference type="InterPro" id="IPR001670">
    <property type="entry name" value="ADH_Fe/GldA"/>
</dbReference>